<protein>
    <submittedName>
        <fullName evidence="2">Uncharacterized protein</fullName>
    </submittedName>
</protein>
<organism evidence="2 3">
    <name type="scientific">Aspergillus ellipticus CBS 707.79</name>
    <dbReference type="NCBI Taxonomy" id="1448320"/>
    <lineage>
        <taxon>Eukaryota</taxon>
        <taxon>Fungi</taxon>
        <taxon>Dikarya</taxon>
        <taxon>Ascomycota</taxon>
        <taxon>Pezizomycotina</taxon>
        <taxon>Eurotiomycetes</taxon>
        <taxon>Eurotiomycetidae</taxon>
        <taxon>Eurotiales</taxon>
        <taxon>Aspergillaceae</taxon>
        <taxon>Aspergillus</taxon>
        <taxon>Aspergillus subgen. Circumdati</taxon>
    </lineage>
</organism>
<proteinExistence type="predicted"/>
<sequence length="119" mass="13293">MMRLDARRSDGVKKKPLPKYNSRLSSSLARVICGEGHAVKTIATRQHQAVAFLIAPWSGSSRPYSCGISARRRRIPVTLAAGTLPDRRLLAPESFPESSSNRRDRTVRVGWDITFSPWC</sequence>
<gene>
    <name evidence="2" type="ORF">BO71DRAFT_123958</name>
</gene>
<evidence type="ECO:0000256" key="1">
    <source>
        <dbReference type="SAM" id="MobiDB-lite"/>
    </source>
</evidence>
<evidence type="ECO:0000313" key="3">
    <source>
        <dbReference type="Proteomes" id="UP000247810"/>
    </source>
</evidence>
<feature type="compositionally biased region" description="Basic and acidic residues" evidence="1">
    <location>
        <begin position="1"/>
        <end position="13"/>
    </location>
</feature>
<accession>A0A319CVN1</accession>
<dbReference type="Proteomes" id="UP000247810">
    <property type="component" value="Unassembled WGS sequence"/>
</dbReference>
<keyword evidence="3" id="KW-1185">Reference proteome</keyword>
<dbReference type="VEuPathDB" id="FungiDB:BO71DRAFT_123958"/>
<reference evidence="2 3" key="1">
    <citation type="submission" date="2018-02" db="EMBL/GenBank/DDBJ databases">
        <title>The genomes of Aspergillus section Nigri reveals drivers in fungal speciation.</title>
        <authorList>
            <consortium name="DOE Joint Genome Institute"/>
            <person name="Vesth T.C."/>
            <person name="Nybo J."/>
            <person name="Theobald S."/>
            <person name="Brandl J."/>
            <person name="Frisvad J.C."/>
            <person name="Nielsen K.F."/>
            <person name="Lyhne E.K."/>
            <person name="Kogle M.E."/>
            <person name="Kuo A."/>
            <person name="Riley R."/>
            <person name="Clum A."/>
            <person name="Nolan M."/>
            <person name="Lipzen A."/>
            <person name="Salamov A."/>
            <person name="Henrissat B."/>
            <person name="Wiebenga A."/>
            <person name="De vries R.P."/>
            <person name="Grigoriev I.V."/>
            <person name="Mortensen U.H."/>
            <person name="Andersen M.R."/>
            <person name="Baker S.E."/>
        </authorList>
    </citation>
    <scope>NUCLEOTIDE SEQUENCE [LARGE SCALE GENOMIC DNA]</scope>
    <source>
        <strain evidence="2 3">CBS 707.79</strain>
    </source>
</reference>
<evidence type="ECO:0000313" key="2">
    <source>
        <dbReference type="EMBL" id="PYH88880.1"/>
    </source>
</evidence>
<dbReference type="AlphaFoldDB" id="A0A319CVN1"/>
<feature type="region of interest" description="Disordered" evidence="1">
    <location>
        <begin position="1"/>
        <end position="20"/>
    </location>
</feature>
<name>A0A319CVN1_9EURO</name>
<dbReference type="EMBL" id="KZ826060">
    <property type="protein sequence ID" value="PYH88880.1"/>
    <property type="molecule type" value="Genomic_DNA"/>
</dbReference>